<reference evidence="8" key="1">
    <citation type="submission" date="2018-05" db="EMBL/GenBank/DDBJ databases">
        <authorList>
            <person name="Lanie J.A."/>
            <person name="Ng W.-L."/>
            <person name="Kazmierczak K.M."/>
            <person name="Andrzejewski T.M."/>
            <person name="Davidsen T.M."/>
            <person name="Wayne K.J."/>
            <person name="Tettelin H."/>
            <person name="Glass J.I."/>
            <person name="Rusch D."/>
            <person name="Podicherti R."/>
            <person name="Tsui H.-C.T."/>
            <person name="Winkler M.E."/>
        </authorList>
    </citation>
    <scope>NUCLEOTIDE SEQUENCE</scope>
</reference>
<name>A0A381NUD2_9ZZZZ</name>
<dbReference type="PANTHER" id="PTHR43378:SF2">
    <property type="entry name" value="UDP-3-O-ACYLGLUCOSAMINE N-ACYLTRANSFERASE 1, MITOCHONDRIAL-RELATED"/>
    <property type="match status" value="1"/>
</dbReference>
<dbReference type="GO" id="GO:0016020">
    <property type="term" value="C:membrane"/>
    <property type="evidence" value="ECO:0007669"/>
    <property type="project" value="GOC"/>
</dbReference>
<keyword evidence="4" id="KW-0677">Repeat</keyword>
<dbReference type="InterPro" id="IPR011004">
    <property type="entry name" value="Trimer_LpxA-like_sf"/>
</dbReference>
<dbReference type="InterPro" id="IPR001451">
    <property type="entry name" value="Hexapep"/>
</dbReference>
<evidence type="ECO:0000256" key="6">
    <source>
        <dbReference type="ARBA" id="ARBA00023315"/>
    </source>
</evidence>
<gene>
    <name evidence="8" type="ORF">METZ01_LOCUS10322</name>
</gene>
<evidence type="ECO:0000259" key="7">
    <source>
        <dbReference type="Pfam" id="PF04613"/>
    </source>
</evidence>
<dbReference type="Pfam" id="PF00132">
    <property type="entry name" value="Hexapep"/>
    <property type="match status" value="1"/>
</dbReference>
<protein>
    <recommendedName>
        <fullName evidence="7">UDP-3-O-[3-hydroxymyristoyl] glucosamine N-acyltransferase non-repeat region domain-containing protein</fullName>
    </recommendedName>
</protein>
<dbReference type="PROSITE" id="PS00101">
    <property type="entry name" value="HEXAPEP_TRANSFERASES"/>
    <property type="match status" value="1"/>
</dbReference>
<dbReference type="EMBL" id="UINC01000558">
    <property type="protein sequence ID" value="SUZ57468.1"/>
    <property type="molecule type" value="Genomic_DNA"/>
</dbReference>
<dbReference type="Gene3D" id="2.160.10.10">
    <property type="entry name" value="Hexapeptide repeat proteins"/>
    <property type="match status" value="1"/>
</dbReference>
<keyword evidence="1" id="KW-0444">Lipid biosynthesis</keyword>
<dbReference type="Gene3D" id="3.40.1390.10">
    <property type="entry name" value="MurE/MurF, N-terminal domain"/>
    <property type="match status" value="1"/>
</dbReference>
<keyword evidence="2" id="KW-0441">Lipid A biosynthesis</keyword>
<evidence type="ECO:0000256" key="3">
    <source>
        <dbReference type="ARBA" id="ARBA00022679"/>
    </source>
</evidence>
<evidence type="ECO:0000256" key="1">
    <source>
        <dbReference type="ARBA" id="ARBA00022516"/>
    </source>
</evidence>
<dbReference type="NCBIfam" id="TIGR01853">
    <property type="entry name" value="lipid_A_lpxD"/>
    <property type="match status" value="1"/>
</dbReference>
<sequence>MKLEQVASLVSGNLEGEGSIEINGVRGVHDAKEGDITFLMQNKYLDVLKKSKASAVFVVKPVEVSIPQIVVAKPELAFARLVKELHPEPRPQPGIHSSVVIGKKVVLGENVTLSAGVCIGDDVSIGNDVVLYPNVVIGNDCKVDDHCTLHPNVTLYRNTEMGRHVIVHAGTVIGADGFGYTLDEKGCHYKINQFGRVVIEDFVEIGANSCIDRAAMDTTLIKAGTKIDNLVQVAHNCTVGNHSILVAQVGLAGSCRLGHHVVLAGQVGLADHVTLGDQVTVTAKSGTFRDLENNAVVSGWPAVPTGTWKRYVATLPKLPDLARKVKELESRLREIENGPNDM</sequence>
<proteinExistence type="inferred from homology"/>
<dbReference type="GO" id="GO:0016410">
    <property type="term" value="F:N-acyltransferase activity"/>
    <property type="evidence" value="ECO:0007669"/>
    <property type="project" value="InterPro"/>
</dbReference>
<dbReference type="InterPro" id="IPR020573">
    <property type="entry name" value="UDP_GlcNAc_AcTrfase_non-rep"/>
</dbReference>
<dbReference type="HAMAP" id="MF_00523">
    <property type="entry name" value="LpxD"/>
    <property type="match status" value="1"/>
</dbReference>
<organism evidence="8">
    <name type="scientific">marine metagenome</name>
    <dbReference type="NCBI Taxonomy" id="408172"/>
    <lineage>
        <taxon>unclassified sequences</taxon>
        <taxon>metagenomes</taxon>
        <taxon>ecological metagenomes</taxon>
    </lineage>
</organism>
<dbReference type="NCBIfam" id="NF002060">
    <property type="entry name" value="PRK00892.1"/>
    <property type="match status" value="1"/>
</dbReference>
<dbReference type="CDD" id="cd03352">
    <property type="entry name" value="LbH_LpxD"/>
    <property type="match status" value="1"/>
</dbReference>
<evidence type="ECO:0000313" key="8">
    <source>
        <dbReference type="EMBL" id="SUZ57468.1"/>
    </source>
</evidence>
<dbReference type="AlphaFoldDB" id="A0A381NUD2"/>
<evidence type="ECO:0000256" key="4">
    <source>
        <dbReference type="ARBA" id="ARBA00022737"/>
    </source>
</evidence>
<feature type="domain" description="UDP-3-O-[3-hydroxymyristoyl] glucosamine N-acyltransferase non-repeat region" evidence="7">
    <location>
        <begin position="20"/>
        <end position="83"/>
    </location>
</feature>
<dbReference type="SUPFAM" id="SSF51161">
    <property type="entry name" value="Trimeric LpxA-like enzymes"/>
    <property type="match status" value="1"/>
</dbReference>
<keyword evidence="5" id="KW-0443">Lipid metabolism</keyword>
<accession>A0A381NUD2</accession>
<evidence type="ECO:0000256" key="5">
    <source>
        <dbReference type="ARBA" id="ARBA00023098"/>
    </source>
</evidence>
<keyword evidence="6" id="KW-0012">Acyltransferase</keyword>
<keyword evidence="3" id="KW-0808">Transferase</keyword>
<dbReference type="Pfam" id="PF04613">
    <property type="entry name" value="LpxD"/>
    <property type="match status" value="1"/>
</dbReference>
<evidence type="ECO:0000256" key="2">
    <source>
        <dbReference type="ARBA" id="ARBA00022556"/>
    </source>
</evidence>
<dbReference type="InterPro" id="IPR007691">
    <property type="entry name" value="LpxD"/>
</dbReference>
<dbReference type="PANTHER" id="PTHR43378">
    <property type="entry name" value="UDP-3-O-ACYLGLUCOSAMINE N-ACYLTRANSFERASE"/>
    <property type="match status" value="1"/>
</dbReference>
<dbReference type="InterPro" id="IPR018357">
    <property type="entry name" value="Hexapep_transf_CS"/>
</dbReference>
<dbReference type="GO" id="GO:0009245">
    <property type="term" value="P:lipid A biosynthetic process"/>
    <property type="evidence" value="ECO:0007669"/>
    <property type="project" value="UniProtKB-KW"/>
</dbReference>